<organism evidence="1">
    <name type="scientific">Satyrvirus sp</name>
    <dbReference type="NCBI Taxonomy" id="2487771"/>
    <lineage>
        <taxon>Viruses</taxon>
        <taxon>Varidnaviria</taxon>
        <taxon>Bamfordvirae</taxon>
        <taxon>Nucleocytoviricota</taxon>
        <taxon>Megaviricetes</taxon>
        <taxon>Imitervirales</taxon>
        <taxon>Mimiviridae</taxon>
        <taxon>Megamimivirinae</taxon>
    </lineage>
</organism>
<proteinExistence type="predicted"/>
<accession>A0A3G5ACQ0</accession>
<dbReference type="EMBL" id="MK072437">
    <property type="protein sequence ID" value="AYV84950.1"/>
    <property type="molecule type" value="Genomic_DNA"/>
</dbReference>
<reference evidence="1" key="1">
    <citation type="submission" date="2018-10" db="EMBL/GenBank/DDBJ databases">
        <title>Hidden diversity of soil giant viruses.</title>
        <authorList>
            <person name="Schulz F."/>
            <person name="Alteio L."/>
            <person name="Goudeau D."/>
            <person name="Ryan E.M."/>
            <person name="Malmstrom R.R."/>
            <person name="Blanchard J."/>
            <person name="Woyke T."/>
        </authorList>
    </citation>
    <scope>NUCLEOTIDE SEQUENCE</scope>
    <source>
        <strain evidence="1">SAV1</strain>
    </source>
</reference>
<gene>
    <name evidence="1" type="ORF">Satyrvirus1_36</name>
</gene>
<sequence length="316" mass="36855">MNKPQIIELFSQLHPEGIPLLTKGIAGEDIDLIKKAISEEFSIQSAGNMYKDMDISKHKFVTCAICLAMRNRSLPYTETIKEIKEDIFNYFKIFTGTTIEEDLLFPWYDYGGMEDYLKLIVLLLIDHNMNPMNIGHPINSKNLKDFRYFLDMQNINGISFLQIIHEQIIILFCLLKKFYEKIMVDVKIELPKTGWRFDDPNHPVEKYLNTYLKEHPNASVYEKDGCKTIDFTGEEYYRIIVGAYNIDNMVDDMVKQHSVNEIQPILLKLDSTIGQDLEQRSANAILCLGRLRQDLPFIYALVALIYFIKEVPSYFY</sequence>
<evidence type="ECO:0000313" key="1">
    <source>
        <dbReference type="EMBL" id="AYV84950.1"/>
    </source>
</evidence>
<protein>
    <submittedName>
        <fullName evidence="1">Uncharacterized protein</fullName>
    </submittedName>
</protein>
<name>A0A3G5ACQ0_9VIRU</name>